<dbReference type="HOGENOM" id="CLU_1606043_0_0_1"/>
<dbReference type="eggNOG" id="ENOG502QPUB">
    <property type="taxonomic scope" value="Eukaryota"/>
</dbReference>
<sequence length="166" mass="19489">MNKVSLQDNMEKQRKRLEDQLEEIEQMKDELDKDEYEQLKKETLEQLETFNKGLKESEGSKKVELKESKIQGILNAQVQQEAAAIRVKIQKIEQAYHLKQVNLEQLTKEKLNLINQMSSELKVPLTQDEQKFQHEHTGKGNFISQKQEIKGDKLISEANDQIQKHF</sequence>
<dbReference type="PANTHER" id="PTHR16505:SF8">
    <property type="entry name" value="PROTEIN LZIC"/>
    <property type="match status" value="1"/>
</dbReference>
<dbReference type="STRING" id="312017.Q23GE0"/>
<dbReference type="GeneID" id="7842813"/>
<dbReference type="PANTHER" id="PTHR16505">
    <property type="entry name" value="PROTEIN LZIC"/>
    <property type="match status" value="1"/>
</dbReference>
<dbReference type="AlphaFoldDB" id="Q23GE0"/>
<reference evidence="3" key="1">
    <citation type="journal article" date="2006" name="PLoS Biol.">
        <title>Macronuclear genome sequence of the ciliate Tetrahymena thermophila, a model eukaryote.</title>
        <authorList>
            <person name="Eisen J.A."/>
            <person name="Coyne R.S."/>
            <person name="Wu M."/>
            <person name="Wu D."/>
            <person name="Thiagarajan M."/>
            <person name="Wortman J.R."/>
            <person name="Badger J.H."/>
            <person name="Ren Q."/>
            <person name="Amedeo P."/>
            <person name="Jones K.M."/>
            <person name="Tallon L.J."/>
            <person name="Delcher A.L."/>
            <person name="Salzberg S.L."/>
            <person name="Silva J.C."/>
            <person name="Haas B.J."/>
            <person name="Majoros W.H."/>
            <person name="Farzad M."/>
            <person name="Carlton J.M."/>
            <person name="Smith R.K. Jr."/>
            <person name="Garg J."/>
            <person name="Pearlman R.E."/>
            <person name="Karrer K.M."/>
            <person name="Sun L."/>
            <person name="Manning G."/>
            <person name="Elde N.C."/>
            <person name="Turkewitz A.P."/>
            <person name="Asai D.J."/>
            <person name="Wilkes D.E."/>
            <person name="Wang Y."/>
            <person name="Cai H."/>
            <person name="Collins K."/>
            <person name="Stewart B.A."/>
            <person name="Lee S.R."/>
            <person name="Wilamowska K."/>
            <person name="Weinberg Z."/>
            <person name="Ruzzo W.L."/>
            <person name="Wloga D."/>
            <person name="Gaertig J."/>
            <person name="Frankel J."/>
            <person name="Tsao C.-C."/>
            <person name="Gorovsky M.A."/>
            <person name="Keeling P.J."/>
            <person name="Waller R.F."/>
            <person name="Patron N.J."/>
            <person name="Cherry J.M."/>
            <person name="Stover N.A."/>
            <person name="Krieger C.J."/>
            <person name="del Toro C."/>
            <person name="Ryder H.F."/>
            <person name="Williamson S.C."/>
            <person name="Barbeau R.A."/>
            <person name="Hamilton E.P."/>
            <person name="Orias E."/>
        </authorList>
    </citation>
    <scope>NUCLEOTIDE SEQUENCE [LARGE SCALE GENOMIC DNA]</scope>
    <source>
        <strain evidence="3">SB210</strain>
    </source>
</reference>
<dbReference type="InterPro" id="IPR040065">
    <property type="entry name" value="LZIC"/>
</dbReference>
<name>Q23GE0_TETTS</name>
<protein>
    <submittedName>
        <fullName evidence="2">Uncharacterized protein</fullName>
    </submittedName>
</protein>
<dbReference type="KEGG" id="tet:TTHERM_00074260"/>
<evidence type="ECO:0000313" key="2">
    <source>
        <dbReference type="EMBL" id="EAR95320.2"/>
    </source>
</evidence>
<evidence type="ECO:0000256" key="1">
    <source>
        <dbReference type="SAM" id="Coils"/>
    </source>
</evidence>
<dbReference type="RefSeq" id="XP_001015565.2">
    <property type="nucleotide sequence ID" value="XM_001015565.3"/>
</dbReference>
<feature type="coiled-coil region" evidence="1">
    <location>
        <begin position="75"/>
        <end position="109"/>
    </location>
</feature>
<proteinExistence type="predicted"/>
<dbReference type="OMA" id="ISEANDQ"/>
<gene>
    <name evidence="2" type="ORF">TTHERM_00074260</name>
</gene>
<dbReference type="Proteomes" id="UP000009168">
    <property type="component" value="Unassembled WGS sequence"/>
</dbReference>
<keyword evidence="3" id="KW-1185">Reference proteome</keyword>
<dbReference type="EMBL" id="GG662704">
    <property type="protein sequence ID" value="EAR95320.2"/>
    <property type="molecule type" value="Genomic_DNA"/>
</dbReference>
<feature type="coiled-coil region" evidence="1">
    <location>
        <begin position="3"/>
        <end position="37"/>
    </location>
</feature>
<organism evidence="2 3">
    <name type="scientific">Tetrahymena thermophila (strain SB210)</name>
    <dbReference type="NCBI Taxonomy" id="312017"/>
    <lineage>
        <taxon>Eukaryota</taxon>
        <taxon>Sar</taxon>
        <taxon>Alveolata</taxon>
        <taxon>Ciliophora</taxon>
        <taxon>Intramacronucleata</taxon>
        <taxon>Oligohymenophorea</taxon>
        <taxon>Hymenostomatida</taxon>
        <taxon>Tetrahymenina</taxon>
        <taxon>Tetrahymenidae</taxon>
        <taxon>Tetrahymena</taxon>
    </lineage>
</organism>
<keyword evidence="1" id="KW-0175">Coiled coil</keyword>
<evidence type="ECO:0000313" key="3">
    <source>
        <dbReference type="Proteomes" id="UP000009168"/>
    </source>
</evidence>
<dbReference type="InParanoid" id="Q23GE0"/>
<accession>Q23GE0</accession>